<comment type="cofactor">
    <cofactor evidence="4">
        <name>Mg(2+)</name>
        <dbReference type="ChEBI" id="CHEBI:18420"/>
    </cofactor>
</comment>
<dbReference type="NCBIfam" id="TIGR00685">
    <property type="entry name" value="T6PP"/>
    <property type="match status" value="1"/>
</dbReference>
<dbReference type="PANTHER" id="PTHR43768:SF3">
    <property type="entry name" value="TREHALOSE 6-PHOSPHATE PHOSPHATASE"/>
    <property type="match status" value="1"/>
</dbReference>
<dbReference type="CDD" id="cd01627">
    <property type="entry name" value="HAD_TPP"/>
    <property type="match status" value="1"/>
</dbReference>
<dbReference type="InterPro" id="IPR036412">
    <property type="entry name" value="HAD-like_sf"/>
</dbReference>
<dbReference type="Gene3D" id="3.30.70.1020">
    <property type="entry name" value="Trehalose-6-phosphate phosphatase related protein, domain 2"/>
    <property type="match status" value="1"/>
</dbReference>
<dbReference type="PANTHER" id="PTHR43768">
    <property type="entry name" value="TREHALOSE 6-PHOSPHATE PHOSPHATASE"/>
    <property type="match status" value="1"/>
</dbReference>
<dbReference type="Proteomes" id="UP001496627">
    <property type="component" value="Unassembled WGS sequence"/>
</dbReference>
<evidence type="ECO:0000256" key="1">
    <source>
        <dbReference type="ARBA" id="ARBA00005199"/>
    </source>
</evidence>
<dbReference type="InterPro" id="IPR023214">
    <property type="entry name" value="HAD_sf"/>
</dbReference>
<dbReference type="RefSeq" id="WP_348862243.1">
    <property type="nucleotide sequence ID" value="NZ_JBEAAL010000001.1"/>
</dbReference>
<dbReference type="SUPFAM" id="SSF56784">
    <property type="entry name" value="HAD-like"/>
    <property type="match status" value="1"/>
</dbReference>
<gene>
    <name evidence="5" type="primary">otsB</name>
    <name evidence="5" type="ORF">ABK249_03585</name>
</gene>
<organism evidence="5 6">
    <name type="scientific">Neorhizobium phenanthreniclasticum</name>
    <dbReference type="NCBI Taxonomy" id="3157917"/>
    <lineage>
        <taxon>Bacteria</taxon>
        <taxon>Pseudomonadati</taxon>
        <taxon>Pseudomonadota</taxon>
        <taxon>Alphaproteobacteria</taxon>
        <taxon>Hyphomicrobiales</taxon>
        <taxon>Rhizobiaceae</taxon>
        <taxon>Rhizobium/Agrobacterium group</taxon>
        <taxon>Neorhizobium</taxon>
    </lineage>
</organism>
<evidence type="ECO:0000313" key="5">
    <source>
        <dbReference type="EMBL" id="MEQ1404005.1"/>
    </source>
</evidence>
<comment type="pathway">
    <text evidence="1 4">Glycan biosynthesis; trehalose biosynthesis.</text>
</comment>
<sequence>MSYQENPRQDDQASVSSGEEALFKLAFQPDQWALFLDIDGTLIDLADTPDGIVVPPDLPENLHHLSTKLNGALALVTGRALAYADRLFVPYTFPIAGLHGSERRSPSGEISRFTPSAAFEELKAALAWEAKQWPGVLVEDKGAAIAAHYRQAPDQRETVEAAMPRYLDMAGPDFTLQRGKMVAEIRPAQASKGHALKAFLDETPFNGRKPIAIGDDVTDEAMFRTANRLGGHSIRIAETPAETEAISTLPSTDALRAILATLAGAGTSNIA</sequence>
<evidence type="ECO:0000313" key="6">
    <source>
        <dbReference type="Proteomes" id="UP001496627"/>
    </source>
</evidence>
<keyword evidence="3 4" id="KW-0378">Hydrolase</keyword>
<name>A0ABV0LWN1_9HYPH</name>
<comment type="caution">
    <text evidence="5">The sequence shown here is derived from an EMBL/GenBank/DDBJ whole genome shotgun (WGS) entry which is preliminary data.</text>
</comment>
<dbReference type="Pfam" id="PF02358">
    <property type="entry name" value="Trehalose_PPase"/>
    <property type="match status" value="1"/>
</dbReference>
<dbReference type="NCBIfam" id="TIGR01484">
    <property type="entry name" value="HAD-SF-IIB"/>
    <property type="match status" value="1"/>
</dbReference>
<comment type="similarity">
    <text evidence="2 4">Belongs to the trehalose phosphatase family.</text>
</comment>
<reference evidence="5 6" key="1">
    <citation type="submission" date="2024-05" db="EMBL/GenBank/DDBJ databases">
        <title>Neorhizobium sp. Rsf11, a plant growth promoting and heavy metal resistant PAH-degrader.</title>
        <authorList>
            <person name="Golubev S.N."/>
            <person name="Muratova A.Y."/>
            <person name="Markelova M.I."/>
        </authorList>
    </citation>
    <scope>NUCLEOTIDE SEQUENCE [LARGE SCALE GENOMIC DNA]</scope>
    <source>
        <strain evidence="5 6">Rsf11</strain>
    </source>
</reference>
<dbReference type="EMBL" id="JBEAAL010000001">
    <property type="protein sequence ID" value="MEQ1404005.1"/>
    <property type="molecule type" value="Genomic_DNA"/>
</dbReference>
<comment type="catalytic activity">
    <reaction evidence="4">
        <text>alpha,alpha-trehalose 6-phosphate + H2O = alpha,alpha-trehalose + phosphate</text>
        <dbReference type="Rhea" id="RHEA:23420"/>
        <dbReference type="ChEBI" id="CHEBI:15377"/>
        <dbReference type="ChEBI" id="CHEBI:16551"/>
        <dbReference type="ChEBI" id="CHEBI:43474"/>
        <dbReference type="ChEBI" id="CHEBI:58429"/>
        <dbReference type="EC" id="3.1.3.12"/>
    </reaction>
</comment>
<protein>
    <recommendedName>
        <fullName evidence="4">Trehalose 6-phosphate phosphatase</fullName>
        <ecNumber evidence="4">3.1.3.12</ecNumber>
    </recommendedName>
</protein>
<dbReference type="Gene3D" id="3.40.50.1000">
    <property type="entry name" value="HAD superfamily/HAD-like"/>
    <property type="match status" value="1"/>
</dbReference>
<dbReference type="InterPro" id="IPR003337">
    <property type="entry name" value="Trehalose_PPase"/>
</dbReference>
<evidence type="ECO:0000256" key="3">
    <source>
        <dbReference type="ARBA" id="ARBA00022801"/>
    </source>
</evidence>
<keyword evidence="4" id="KW-0479">Metal-binding</keyword>
<proteinExistence type="inferred from homology"/>
<keyword evidence="6" id="KW-1185">Reference proteome</keyword>
<dbReference type="EC" id="3.1.3.12" evidence="4"/>
<keyword evidence="4" id="KW-0460">Magnesium</keyword>
<accession>A0ABV0LWN1</accession>
<dbReference type="InterPro" id="IPR006379">
    <property type="entry name" value="HAD-SF_hydro_IIB"/>
</dbReference>
<dbReference type="InterPro" id="IPR044651">
    <property type="entry name" value="OTSB-like"/>
</dbReference>
<comment type="function">
    <text evidence="4">Removes the phosphate from trehalose 6-phosphate to produce free trehalose.</text>
</comment>
<dbReference type="GO" id="GO:0004805">
    <property type="term" value="F:trehalose-phosphatase activity"/>
    <property type="evidence" value="ECO:0007669"/>
    <property type="project" value="UniProtKB-EC"/>
</dbReference>
<evidence type="ECO:0000256" key="4">
    <source>
        <dbReference type="RuleBase" id="RU361117"/>
    </source>
</evidence>
<evidence type="ECO:0000256" key="2">
    <source>
        <dbReference type="ARBA" id="ARBA00008770"/>
    </source>
</evidence>